<protein>
    <recommendedName>
        <fullName evidence="9">Major facilitator superfamily (MFS) profile domain-containing protein</fullName>
    </recommendedName>
</protein>
<comment type="caution">
    <text evidence="10">The sequence shown here is derived from an EMBL/GenBank/DDBJ whole genome shotgun (WGS) entry which is preliminary data.</text>
</comment>
<dbReference type="InterPro" id="IPR044770">
    <property type="entry name" value="MFS_spinster-like"/>
</dbReference>
<evidence type="ECO:0000256" key="7">
    <source>
        <dbReference type="SAM" id="MobiDB-lite"/>
    </source>
</evidence>
<keyword evidence="3 8" id="KW-0812">Transmembrane</keyword>
<comment type="subcellular location">
    <subcellularLocation>
        <location evidence="1">Membrane</location>
        <topology evidence="1">Multi-pass membrane protein</topology>
    </subcellularLocation>
</comment>
<dbReference type="PROSITE" id="PS50850">
    <property type="entry name" value="MFS"/>
    <property type="match status" value="1"/>
</dbReference>
<dbReference type="GO" id="GO:0016020">
    <property type="term" value="C:membrane"/>
    <property type="evidence" value="ECO:0007669"/>
    <property type="project" value="UniProtKB-SubCell"/>
</dbReference>
<evidence type="ECO:0000256" key="8">
    <source>
        <dbReference type="SAM" id="Phobius"/>
    </source>
</evidence>
<feature type="region of interest" description="Disordered" evidence="7">
    <location>
        <begin position="358"/>
        <end position="385"/>
    </location>
</feature>
<dbReference type="InterPro" id="IPR011701">
    <property type="entry name" value="MFS"/>
</dbReference>
<dbReference type="SUPFAM" id="SSF103473">
    <property type="entry name" value="MFS general substrate transporter"/>
    <property type="match status" value="1"/>
</dbReference>
<dbReference type="PANTHER" id="PTHR23505">
    <property type="entry name" value="SPINSTER"/>
    <property type="match status" value="1"/>
</dbReference>
<comment type="similarity">
    <text evidence="6">Belongs to the major facilitator superfamily. Spinster (TC 2.A.1.49) family.</text>
</comment>
<evidence type="ECO:0000259" key="9">
    <source>
        <dbReference type="PROSITE" id="PS50850"/>
    </source>
</evidence>
<feature type="transmembrane region" description="Helical" evidence="8">
    <location>
        <begin position="159"/>
        <end position="180"/>
    </location>
</feature>
<dbReference type="Gene3D" id="1.20.1250.20">
    <property type="entry name" value="MFS general substrate transporter like domains"/>
    <property type="match status" value="2"/>
</dbReference>
<evidence type="ECO:0000256" key="3">
    <source>
        <dbReference type="ARBA" id="ARBA00022692"/>
    </source>
</evidence>
<evidence type="ECO:0000256" key="4">
    <source>
        <dbReference type="ARBA" id="ARBA00022989"/>
    </source>
</evidence>
<dbReference type="EMBL" id="JALJOQ010000012">
    <property type="protein sequence ID" value="KAK9811000.1"/>
    <property type="molecule type" value="Genomic_DNA"/>
</dbReference>
<sequence length="649" mass="68945">MRELHQRSCSHYQAGSSQTFLRPLTLLPCGLHRHRLPGCIARRPGDWYDPRGGHHALLPSLRAAYKREGYTARGPGPPSRTVRSPGPREAITRRARGQASDDDAENEEDTDAKPPNLASVWALVVLSIAYLHHSTTGFALPAMLPLITPDLKLDDNQSALLTVGYTVLYALALIPVGFLADKVDRPRLLSGGLATWSVLTMAASKVGTFGGLLATRIGFAAAQATQNPICFSLIPELFPKRRNLAMSAYNSAIYAGRALSFTAVLIASKLSTTSGDTPPNTDIGVSLVPIDSLDLSLVSILYTQGDQAAIVPNYNYNFQILHDTITISSWRQLLYWLGPPGLVIALMALFTVAEPRKKATGPASAPPPAATATQPARDMPRRHKQRTAAAVKSADHVYVPDAGLMPPHSLSPSMQQVDLAAQKAEERQGMMDSVKALLSSRAFQALTAAAAINDVGSWALVSWQATFYQRVYEVGPETYAPALAILLPIGGLLGGVGGGLLADKLSKQKRTALLTSGATMAAAPVLACNMLAPDLKTSLAFLVVGFALSEMWRAPAAVLIRDVSPPSLGSTGSAVHLCIRNLIGGLGPLAVANLAHRDGVGLQKAMLIVPLCFLLSGIGFFFADKALEADKREGELPPGSPASLESADF</sequence>
<dbReference type="PANTHER" id="PTHR23505:SF79">
    <property type="entry name" value="PROTEIN SPINSTER"/>
    <property type="match status" value="1"/>
</dbReference>
<name>A0AAW1PMI2_9CHLO</name>
<evidence type="ECO:0000313" key="11">
    <source>
        <dbReference type="Proteomes" id="UP001465755"/>
    </source>
</evidence>
<feature type="transmembrane region" description="Helical" evidence="8">
    <location>
        <begin position="120"/>
        <end position="147"/>
    </location>
</feature>
<feature type="region of interest" description="Disordered" evidence="7">
    <location>
        <begin position="69"/>
        <end position="113"/>
    </location>
</feature>
<dbReference type="InterPro" id="IPR020846">
    <property type="entry name" value="MFS_dom"/>
</dbReference>
<keyword evidence="4 8" id="KW-1133">Transmembrane helix</keyword>
<gene>
    <name evidence="10" type="ORF">WJX73_004887</name>
</gene>
<dbReference type="GO" id="GO:0022857">
    <property type="term" value="F:transmembrane transporter activity"/>
    <property type="evidence" value="ECO:0007669"/>
    <property type="project" value="InterPro"/>
</dbReference>
<evidence type="ECO:0000256" key="6">
    <source>
        <dbReference type="ARBA" id="ARBA00024338"/>
    </source>
</evidence>
<feature type="transmembrane region" description="Helical" evidence="8">
    <location>
        <begin position="333"/>
        <end position="353"/>
    </location>
</feature>
<keyword evidence="5 8" id="KW-0472">Membrane</keyword>
<organism evidence="10 11">
    <name type="scientific">Symbiochloris irregularis</name>
    <dbReference type="NCBI Taxonomy" id="706552"/>
    <lineage>
        <taxon>Eukaryota</taxon>
        <taxon>Viridiplantae</taxon>
        <taxon>Chlorophyta</taxon>
        <taxon>core chlorophytes</taxon>
        <taxon>Trebouxiophyceae</taxon>
        <taxon>Trebouxiales</taxon>
        <taxon>Trebouxiaceae</taxon>
        <taxon>Symbiochloris</taxon>
    </lineage>
</organism>
<evidence type="ECO:0000313" key="10">
    <source>
        <dbReference type="EMBL" id="KAK9811000.1"/>
    </source>
</evidence>
<dbReference type="InterPro" id="IPR036259">
    <property type="entry name" value="MFS_trans_sf"/>
</dbReference>
<evidence type="ECO:0000256" key="1">
    <source>
        <dbReference type="ARBA" id="ARBA00004141"/>
    </source>
</evidence>
<dbReference type="Pfam" id="PF07690">
    <property type="entry name" value="MFS_1"/>
    <property type="match status" value="2"/>
</dbReference>
<dbReference type="AlphaFoldDB" id="A0AAW1PMI2"/>
<feature type="transmembrane region" description="Helical" evidence="8">
    <location>
        <begin position="605"/>
        <end position="623"/>
    </location>
</feature>
<dbReference type="Proteomes" id="UP001465755">
    <property type="component" value="Unassembled WGS sequence"/>
</dbReference>
<proteinExistence type="inferred from homology"/>
<evidence type="ECO:0000256" key="2">
    <source>
        <dbReference type="ARBA" id="ARBA00022448"/>
    </source>
</evidence>
<reference evidence="10 11" key="1">
    <citation type="journal article" date="2024" name="Nat. Commun.">
        <title>Phylogenomics reveals the evolutionary origins of lichenization in chlorophyte algae.</title>
        <authorList>
            <person name="Puginier C."/>
            <person name="Libourel C."/>
            <person name="Otte J."/>
            <person name="Skaloud P."/>
            <person name="Haon M."/>
            <person name="Grisel S."/>
            <person name="Petersen M."/>
            <person name="Berrin J.G."/>
            <person name="Delaux P.M."/>
            <person name="Dal Grande F."/>
            <person name="Keller J."/>
        </authorList>
    </citation>
    <scope>NUCLEOTIDE SEQUENCE [LARGE SCALE GENOMIC DNA]</scope>
    <source>
        <strain evidence="10 11">SAG 2036</strain>
    </source>
</reference>
<evidence type="ECO:0000256" key="5">
    <source>
        <dbReference type="ARBA" id="ARBA00023136"/>
    </source>
</evidence>
<feature type="compositionally biased region" description="Acidic residues" evidence="7">
    <location>
        <begin position="100"/>
        <end position="110"/>
    </location>
</feature>
<accession>A0AAW1PMI2</accession>
<feature type="domain" description="Major facilitator superfamily (MFS) profile" evidence="9">
    <location>
        <begin position="122"/>
        <end position="628"/>
    </location>
</feature>
<keyword evidence="2" id="KW-0813">Transport</keyword>
<feature type="transmembrane region" description="Helical" evidence="8">
    <location>
        <begin position="479"/>
        <end position="501"/>
    </location>
</feature>
<feature type="transmembrane region" description="Helical" evidence="8">
    <location>
        <begin position="513"/>
        <end position="532"/>
    </location>
</feature>
<keyword evidence="11" id="KW-1185">Reference proteome</keyword>